<keyword evidence="3" id="KW-1185">Reference proteome</keyword>
<dbReference type="Gene3D" id="1.10.260.40">
    <property type="entry name" value="lambda repressor-like DNA-binding domains"/>
    <property type="match status" value="1"/>
</dbReference>
<feature type="domain" description="HTH cro/C1-type" evidence="1">
    <location>
        <begin position="35"/>
        <end position="93"/>
    </location>
</feature>
<dbReference type="InterPro" id="IPR010982">
    <property type="entry name" value="Lambda_DNA-bd_dom_sf"/>
</dbReference>
<protein>
    <recommendedName>
        <fullName evidence="1">HTH cro/C1-type domain-containing protein</fullName>
    </recommendedName>
</protein>
<dbReference type="Pfam" id="PF13560">
    <property type="entry name" value="HTH_31"/>
    <property type="match status" value="1"/>
</dbReference>
<dbReference type="CDD" id="cd00093">
    <property type="entry name" value="HTH_XRE"/>
    <property type="match status" value="1"/>
</dbReference>
<evidence type="ECO:0000313" key="3">
    <source>
        <dbReference type="Proteomes" id="UP001501170"/>
    </source>
</evidence>
<dbReference type="InterPro" id="IPR001387">
    <property type="entry name" value="Cro/C1-type_HTH"/>
</dbReference>
<evidence type="ECO:0000313" key="2">
    <source>
        <dbReference type="EMBL" id="GAA2376207.1"/>
    </source>
</evidence>
<gene>
    <name evidence="2" type="ORF">GCM10009855_14400</name>
</gene>
<name>A0ABN3HCR9_9ACTN</name>
<proteinExistence type="predicted"/>
<comment type="caution">
    <text evidence="2">The sequence shown here is derived from an EMBL/GenBank/DDBJ whole genome shotgun (WGS) entry which is preliminary data.</text>
</comment>
<sequence>MGDFFAEMEAVLEADEYSRLRDRLAYNDDCLLEALVTLRRVKGLTQEEVAGRMGRSKTAVSNFERLGADPHLTTIRRYAAAVGALIRTEVEDYDLVRIDLEPIQVIHRHRRIDVDESSDATVNEEVSTRSWDSTKILVDA</sequence>
<dbReference type="PROSITE" id="PS50943">
    <property type="entry name" value="HTH_CROC1"/>
    <property type="match status" value="1"/>
</dbReference>
<dbReference type="EMBL" id="BAAARB010000005">
    <property type="protein sequence ID" value="GAA2376207.1"/>
    <property type="molecule type" value="Genomic_DNA"/>
</dbReference>
<dbReference type="Proteomes" id="UP001501170">
    <property type="component" value="Unassembled WGS sequence"/>
</dbReference>
<dbReference type="SMART" id="SM00530">
    <property type="entry name" value="HTH_XRE"/>
    <property type="match status" value="1"/>
</dbReference>
<dbReference type="SUPFAM" id="SSF47413">
    <property type="entry name" value="lambda repressor-like DNA-binding domains"/>
    <property type="match status" value="1"/>
</dbReference>
<dbReference type="RefSeq" id="WP_346075647.1">
    <property type="nucleotide sequence ID" value="NZ_BAAARB010000005.1"/>
</dbReference>
<accession>A0ABN3HCR9</accession>
<reference evidence="2 3" key="1">
    <citation type="journal article" date="2019" name="Int. J. Syst. Evol. Microbiol.">
        <title>The Global Catalogue of Microorganisms (GCM) 10K type strain sequencing project: providing services to taxonomists for standard genome sequencing and annotation.</title>
        <authorList>
            <consortium name="The Broad Institute Genomics Platform"/>
            <consortium name="The Broad Institute Genome Sequencing Center for Infectious Disease"/>
            <person name="Wu L."/>
            <person name="Ma J."/>
        </authorList>
    </citation>
    <scope>NUCLEOTIDE SEQUENCE [LARGE SCALE GENOMIC DNA]</scope>
    <source>
        <strain evidence="2 3">JCM 16227</strain>
    </source>
</reference>
<evidence type="ECO:0000259" key="1">
    <source>
        <dbReference type="PROSITE" id="PS50943"/>
    </source>
</evidence>
<organism evidence="2 3">
    <name type="scientific">Gordonia cholesterolivorans</name>
    <dbReference type="NCBI Taxonomy" id="559625"/>
    <lineage>
        <taxon>Bacteria</taxon>
        <taxon>Bacillati</taxon>
        <taxon>Actinomycetota</taxon>
        <taxon>Actinomycetes</taxon>
        <taxon>Mycobacteriales</taxon>
        <taxon>Gordoniaceae</taxon>
        <taxon>Gordonia</taxon>
    </lineage>
</organism>